<sequence length="112" mass="12518">MTNAQSNDDIESRLTRIESLLMNTAALANRNATDFDRMLAAFDTIRETLSNVAAVTQRNALDIDALTQDIRRNAADIRAMSQRVDSLAAAGERHDRILDYLLRREAGDIDPE</sequence>
<protein>
    <submittedName>
        <fullName evidence="1">Uncharacterized protein</fullName>
    </submittedName>
</protein>
<organism evidence="1">
    <name type="scientific">Lyngbya confervoides BDU141951</name>
    <dbReference type="NCBI Taxonomy" id="1574623"/>
    <lineage>
        <taxon>Bacteria</taxon>
        <taxon>Bacillati</taxon>
        <taxon>Cyanobacteriota</taxon>
        <taxon>Cyanophyceae</taxon>
        <taxon>Oscillatoriophycideae</taxon>
        <taxon>Oscillatoriales</taxon>
        <taxon>Microcoleaceae</taxon>
        <taxon>Lyngbya</taxon>
    </lineage>
</organism>
<dbReference type="EMBL" id="JTHE02000002">
    <property type="protein sequence ID" value="NEV65530.1"/>
    <property type="molecule type" value="Genomic_DNA"/>
</dbReference>
<reference evidence="1" key="1">
    <citation type="submission" date="2014-11" db="EMBL/GenBank/DDBJ databases">
        <authorList>
            <person name="Malar M.C."/>
            <person name="Sen D."/>
            <person name="Tripathy S."/>
        </authorList>
    </citation>
    <scope>NUCLEOTIDE SEQUENCE</scope>
    <source>
        <strain evidence="1">BDU141951</strain>
    </source>
</reference>
<comment type="caution">
    <text evidence="1">The sequence shown here is derived from an EMBL/GenBank/DDBJ whole genome shotgun (WGS) entry which is preliminary data.</text>
</comment>
<dbReference type="AlphaFoldDB" id="A0A0C1YA76"/>
<name>A0A0C1YA76_9CYAN</name>
<accession>A0A0C1YA76</accession>
<gene>
    <name evidence="1" type="ORF">QQ91_000180</name>
</gene>
<reference evidence="1" key="2">
    <citation type="journal article" date="2015" name="Genome Announc.">
        <title>Draft Genome Sequence of Filamentous Marine Cyanobacterium Lyngbya confervoides Strain BDU141951.</title>
        <authorList>
            <person name="Chandrababunaidu M.M."/>
            <person name="Sen D."/>
            <person name="Tripathy S."/>
        </authorList>
    </citation>
    <scope>NUCLEOTIDE SEQUENCE</scope>
    <source>
        <strain evidence="1">BDU141951</strain>
    </source>
</reference>
<evidence type="ECO:0000313" key="1">
    <source>
        <dbReference type="EMBL" id="NEV65530.1"/>
    </source>
</evidence>
<proteinExistence type="predicted"/>
<reference evidence="1" key="3">
    <citation type="submission" date="2020-02" db="EMBL/GenBank/DDBJ databases">
        <authorList>
            <person name="Sarangi A.N."/>
            <person name="Ghosh S."/>
            <person name="Mukherjee M."/>
            <person name="Tripathy S."/>
        </authorList>
    </citation>
    <scope>NUCLEOTIDE SEQUENCE</scope>
    <source>
        <strain evidence="1">BDU141951</strain>
    </source>
</reference>